<feature type="compositionally biased region" description="Basic and acidic residues" evidence="1">
    <location>
        <begin position="1"/>
        <end position="11"/>
    </location>
</feature>
<dbReference type="KEGG" id="sno:Snov_1437"/>
<reference evidence="2 3" key="1">
    <citation type="journal article" date="2012" name="Stand. Genomic Sci.">
        <title>Complete genome sequence of the facultatively chemolithoautotrophic and methylotrophic alpha Proteobacterium Starkeya novella type strain (ATCC 8093(T)).</title>
        <authorList>
            <person name="Kappler U."/>
            <person name="Davenport K."/>
            <person name="Beatson S."/>
            <person name="Lucas S."/>
            <person name="Lapidus A."/>
            <person name="Copeland A."/>
            <person name="Berry K.W."/>
            <person name="Glavina Del Rio T."/>
            <person name="Hammon N."/>
            <person name="Dalin E."/>
            <person name="Tice H."/>
            <person name="Pitluck S."/>
            <person name="Richardson P."/>
            <person name="Bruce D."/>
            <person name="Goodwin L.A."/>
            <person name="Han C."/>
            <person name="Tapia R."/>
            <person name="Detter J.C."/>
            <person name="Chang Y.J."/>
            <person name="Jeffries C.D."/>
            <person name="Land M."/>
            <person name="Hauser L."/>
            <person name="Kyrpides N.C."/>
            <person name="Goker M."/>
            <person name="Ivanova N."/>
            <person name="Klenk H.P."/>
            <person name="Woyke T."/>
        </authorList>
    </citation>
    <scope>NUCLEOTIDE SEQUENCE [LARGE SCALE GENOMIC DNA]</scope>
    <source>
        <strain evidence="3">ATCC 8093 / DSM 506 / JCM 20403 / CCM 1077 / IAM 12100 / NBRC 12443 / NCIMB 10456</strain>
    </source>
</reference>
<keyword evidence="3" id="KW-1185">Reference proteome</keyword>
<feature type="region of interest" description="Disordered" evidence="1">
    <location>
        <begin position="1"/>
        <end position="64"/>
    </location>
</feature>
<evidence type="ECO:0000313" key="3">
    <source>
        <dbReference type="Proteomes" id="UP000006633"/>
    </source>
</evidence>
<dbReference type="HOGENOM" id="CLU_2865652_0_0_5"/>
<organism evidence="2 3">
    <name type="scientific">Ancylobacter novellus (strain ATCC 8093 / DSM 506 / JCM 20403 / CCM 1077 / IAM 12100 / NBRC 12443 / NCIMB 10456)</name>
    <name type="common">Starkeya novella</name>
    <dbReference type="NCBI Taxonomy" id="639283"/>
    <lineage>
        <taxon>Bacteria</taxon>
        <taxon>Pseudomonadati</taxon>
        <taxon>Pseudomonadota</taxon>
        <taxon>Alphaproteobacteria</taxon>
        <taxon>Hyphomicrobiales</taxon>
        <taxon>Xanthobacteraceae</taxon>
        <taxon>Ancylobacter</taxon>
    </lineage>
</organism>
<dbReference type="EMBL" id="CP002026">
    <property type="protein sequence ID" value="ADH88747.1"/>
    <property type="molecule type" value="Genomic_DNA"/>
</dbReference>
<evidence type="ECO:0000313" key="2">
    <source>
        <dbReference type="EMBL" id="ADH88747.1"/>
    </source>
</evidence>
<name>D7A942_ANCN5</name>
<dbReference type="Proteomes" id="UP000006633">
    <property type="component" value="Chromosome"/>
</dbReference>
<gene>
    <name evidence="2" type="ordered locus">Snov_1437</name>
</gene>
<evidence type="ECO:0000256" key="1">
    <source>
        <dbReference type="SAM" id="MobiDB-lite"/>
    </source>
</evidence>
<sequence>MIAEQSVKDAAPRCQPSDHSASDGSPDDPSRTVGEAVGASLHFSKSAFGTQPKAEAAGEPAASS</sequence>
<protein>
    <submittedName>
        <fullName evidence="2">Uncharacterized protein</fullName>
    </submittedName>
</protein>
<dbReference type="AlphaFoldDB" id="D7A942"/>
<accession>D7A942</accession>
<proteinExistence type="predicted"/>